<protein>
    <submittedName>
        <fullName evidence="1">Uncharacterized protein</fullName>
    </submittedName>
</protein>
<reference evidence="1 2" key="1">
    <citation type="journal article" date="2019" name="Sci. Rep.">
        <title>Orb-weaving spider Araneus ventricosus genome elucidates the spidroin gene catalogue.</title>
        <authorList>
            <person name="Kono N."/>
            <person name="Nakamura H."/>
            <person name="Ohtoshi R."/>
            <person name="Moran D.A.P."/>
            <person name="Shinohara A."/>
            <person name="Yoshida Y."/>
            <person name="Fujiwara M."/>
            <person name="Mori M."/>
            <person name="Tomita M."/>
            <person name="Arakawa K."/>
        </authorList>
    </citation>
    <scope>NUCLEOTIDE SEQUENCE [LARGE SCALE GENOMIC DNA]</scope>
</reference>
<evidence type="ECO:0000313" key="1">
    <source>
        <dbReference type="EMBL" id="GBM33302.1"/>
    </source>
</evidence>
<keyword evidence="2" id="KW-1185">Reference proteome</keyword>
<feature type="non-terminal residue" evidence="1">
    <location>
        <position position="1"/>
    </location>
</feature>
<dbReference type="AlphaFoldDB" id="A0A4Y2EVK7"/>
<organism evidence="1 2">
    <name type="scientific">Araneus ventricosus</name>
    <name type="common">Orbweaver spider</name>
    <name type="synonym">Epeira ventricosa</name>
    <dbReference type="NCBI Taxonomy" id="182803"/>
    <lineage>
        <taxon>Eukaryota</taxon>
        <taxon>Metazoa</taxon>
        <taxon>Ecdysozoa</taxon>
        <taxon>Arthropoda</taxon>
        <taxon>Chelicerata</taxon>
        <taxon>Arachnida</taxon>
        <taxon>Araneae</taxon>
        <taxon>Araneomorphae</taxon>
        <taxon>Entelegynae</taxon>
        <taxon>Araneoidea</taxon>
        <taxon>Araneidae</taxon>
        <taxon>Araneus</taxon>
    </lineage>
</organism>
<name>A0A4Y2EVK7_ARAVE</name>
<dbReference type="Proteomes" id="UP000499080">
    <property type="component" value="Unassembled WGS sequence"/>
</dbReference>
<dbReference type="EMBL" id="BGPR01094062">
    <property type="protein sequence ID" value="GBM33302.1"/>
    <property type="molecule type" value="Genomic_DNA"/>
</dbReference>
<comment type="caution">
    <text evidence="1">The sequence shown here is derived from an EMBL/GenBank/DDBJ whole genome shotgun (WGS) entry which is preliminary data.</text>
</comment>
<accession>A0A4Y2EVK7</accession>
<gene>
    <name evidence="1" type="ORF">AVEN_274706_1</name>
</gene>
<sequence length="100" mass="11969">CAFMIAAVNKFFPYQNNLQYSLRQPSKILSPEVSARIRNWNILVQNLETFFKDKKPKICYCYFTTLIFVHHHYLVAKDTWETGVLYTELDKKQTKHSLHR</sequence>
<evidence type="ECO:0000313" key="2">
    <source>
        <dbReference type="Proteomes" id="UP000499080"/>
    </source>
</evidence>
<proteinExistence type="predicted"/>